<keyword evidence="2" id="KW-1185">Reference proteome</keyword>
<name>A0A183GR51_HELPZ</name>
<dbReference type="AlphaFoldDB" id="A0A183GR51"/>
<accession>A0A3P8F1B7</accession>
<reference evidence="3" key="2">
    <citation type="submission" date="2019-09" db="UniProtKB">
        <authorList>
            <consortium name="WormBaseParasite"/>
        </authorList>
    </citation>
    <scope>IDENTIFICATION</scope>
</reference>
<proteinExistence type="predicted"/>
<sequence length="104" mass="12042">MLVMFEYEGQRDALRRSVQYILRNPMKTPDQGWIWRETVASTAEGKWRALHCDDGHGSNSIPEAHRLTFNRVALCYEEANKIVDVGERSTSLRKPRIPLSRTLI</sequence>
<organism evidence="2 3">
    <name type="scientific">Heligmosomoides polygyrus</name>
    <name type="common">Parasitic roundworm</name>
    <dbReference type="NCBI Taxonomy" id="6339"/>
    <lineage>
        <taxon>Eukaryota</taxon>
        <taxon>Metazoa</taxon>
        <taxon>Ecdysozoa</taxon>
        <taxon>Nematoda</taxon>
        <taxon>Chromadorea</taxon>
        <taxon>Rhabditida</taxon>
        <taxon>Rhabditina</taxon>
        <taxon>Rhabditomorpha</taxon>
        <taxon>Strongyloidea</taxon>
        <taxon>Heligmosomidae</taxon>
        <taxon>Heligmosomoides</taxon>
    </lineage>
</organism>
<protein>
    <submittedName>
        <fullName evidence="3">Glyco_hydro_15 domain-containing protein</fullName>
    </submittedName>
</protein>
<gene>
    <name evidence="1" type="ORF">HPBE_LOCUS25170</name>
</gene>
<evidence type="ECO:0000313" key="2">
    <source>
        <dbReference type="Proteomes" id="UP000050761"/>
    </source>
</evidence>
<evidence type="ECO:0000313" key="3">
    <source>
        <dbReference type="WBParaSite" id="HPBE_0002517101-mRNA-1"/>
    </source>
</evidence>
<dbReference type="WBParaSite" id="HPBE_0002517101-mRNA-1">
    <property type="protein sequence ID" value="HPBE_0002517101-mRNA-1"/>
    <property type="gene ID" value="HPBE_0002517101"/>
</dbReference>
<reference evidence="1 2" key="1">
    <citation type="submission" date="2018-11" db="EMBL/GenBank/DDBJ databases">
        <authorList>
            <consortium name="Pathogen Informatics"/>
        </authorList>
    </citation>
    <scope>NUCLEOTIDE SEQUENCE [LARGE SCALE GENOMIC DNA]</scope>
</reference>
<dbReference type="EMBL" id="UZAH01037461">
    <property type="protein sequence ID" value="VDP49485.1"/>
    <property type="molecule type" value="Genomic_DNA"/>
</dbReference>
<accession>A0A183GR51</accession>
<dbReference type="Proteomes" id="UP000050761">
    <property type="component" value="Unassembled WGS sequence"/>
</dbReference>
<evidence type="ECO:0000313" key="1">
    <source>
        <dbReference type="EMBL" id="VDP49485.1"/>
    </source>
</evidence>